<feature type="domain" description="NAD-dependent epimerase/dehydratase" evidence="2">
    <location>
        <begin position="3"/>
        <end position="212"/>
    </location>
</feature>
<proteinExistence type="inferred from homology"/>
<gene>
    <name evidence="3" type="ORF">METZ01_LOCUS332774</name>
</gene>
<evidence type="ECO:0000313" key="3">
    <source>
        <dbReference type="EMBL" id="SVC79920.1"/>
    </source>
</evidence>
<comment type="similarity">
    <text evidence="1">Belongs to the NAD(P)-dependent epimerase/dehydratase family.</text>
</comment>
<organism evidence="3">
    <name type="scientific">marine metagenome</name>
    <dbReference type="NCBI Taxonomy" id="408172"/>
    <lineage>
        <taxon>unclassified sequences</taxon>
        <taxon>metagenomes</taxon>
        <taxon>ecological metagenomes</taxon>
    </lineage>
</organism>
<feature type="non-terminal residue" evidence="3">
    <location>
        <position position="310"/>
    </location>
</feature>
<sequence length="310" mass="35856">MKILITGAEGFVGRNLFELFKKNKYDILSPTVSELDLTISRNVSDYFRNNRVDIIVHSATTLRTGTSYPDDACERNLRMFFNLLKELTPSMKLINLSSGSDYSREHWHKKMPEDFFGSHIPKDGHSFSKYLISKYIEEAQDSNMVTLRIFGIFGRYEDYRYKFISNTIAKNLLKLPIIINQNAIYDYLYINDFYQVVEFFVKNNAKYKTYNVTPSEPIDLLSVAKLVNSSGNFQSDIRLMNKGIGVDYTGDNSRLLSEVKDFKVTSYADAIAKLYDYYKGNISILDKEALKKDEFLNHAKNLRKISNPND</sequence>
<name>A0A382Q4J2_9ZZZZ</name>
<accession>A0A382Q4J2</accession>
<dbReference type="Pfam" id="PF01370">
    <property type="entry name" value="Epimerase"/>
    <property type="match status" value="1"/>
</dbReference>
<evidence type="ECO:0000259" key="2">
    <source>
        <dbReference type="Pfam" id="PF01370"/>
    </source>
</evidence>
<dbReference type="EMBL" id="UINC01111590">
    <property type="protein sequence ID" value="SVC79920.1"/>
    <property type="molecule type" value="Genomic_DNA"/>
</dbReference>
<dbReference type="SUPFAM" id="SSF51735">
    <property type="entry name" value="NAD(P)-binding Rossmann-fold domains"/>
    <property type="match status" value="1"/>
</dbReference>
<reference evidence="3" key="1">
    <citation type="submission" date="2018-05" db="EMBL/GenBank/DDBJ databases">
        <authorList>
            <person name="Lanie J.A."/>
            <person name="Ng W.-L."/>
            <person name="Kazmierczak K.M."/>
            <person name="Andrzejewski T.M."/>
            <person name="Davidsen T.M."/>
            <person name="Wayne K.J."/>
            <person name="Tettelin H."/>
            <person name="Glass J.I."/>
            <person name="Rusch D."/>
            <person name="Podicherti R."/>
            <person name="Tsui H.-C.T."/>
            <person name="Winkler M.E."/>
        </authorList>
    </citation>
    <scope>NUCLEOTIDE SEQUENCE</scope>
</reference>
<evidence type="ECO:0000256" key="1">
    <source>
        <dbReference type="ARBA" id="ARBA00007637"/>
    </source>
</evidence>
<dbReference type="PANTHER" id="PTHR43000">
    <property type="entry name" value="DTDP-D-GLUCOSE 4,6-DEHYDRATASE-RELATED"/>
    <property type="match status" value="1"/>
</dbReference>
<dbReference type="AlphaFoldDB" id="A0A382Q4J2"/>
<feature type="non-terminal residue" evidence="3">
    <location>
        <position position="1"/>
    </location>
</feature>
<dbReference type="InterPro" id="IPR036291">
    <property type="entry name" value="NAD(P)-bd_dom_sf"/>
</dbReference>
<dbReference type="InterPro" id="IPR001509">
    <property type="entry name" value="Epimerase_deHydtase"/>
</dbReference>
<protein>
    <recommendedName>
        <fullName evidence="2">NAD-dependent epimerase/dehydratase domain-containing protein</fullName>
    </recommendedName>
</protein>
<dbReference type="Gene3D" id="3.40.50.720">
    <property type="entry name" value="NAD(P)-binding Rossmann-like Domain"/>
    <property type="match status" value="1"/>
</dbReference>